<evidence type="ECO:0000256" key="7">
    <source>
        <dbReference type="ARBA" id="ARBA00022842"/>
    </source>
</evidence>
<evidence type="ECO:0000256" key="1">
    <source>
        <dbReference type="ARBA" id="ARBA00001946"/>
    </source>
</evidence>
<dbReference type="SUPFAM" id="SSF143430">
    <property type="entry name" value="TTP0101/SSO1404-like"/>
    <property type="match status" value="1"/>
</dbReference>
<gene>
    <name evidence="9" type="primary">cas2</name>
    <name evidence="9" type="ORF">J3U88_17820</name>
</gene>
<dbReference type="Proteomes" id="UP000664417">
    <property type="component" value="Unassembled WGS sequence"/>
</dbReference>
<keyword evidence="7" id="KW-0460">Magnesium</keyword>
<proteinExistence type="inferred from homology"/>
<comment type="caution">
    <text evidence="9">The sequence shown here is derived from an EMBL/GenBank/DDBJ whole genome shotgun (WGS) entry which is preliminary data.</text>
</comment>
<reference evidence="9" key="1">
    <citation type="submission" date="2021-03" db="EMBL/GenBank/DDBJ databases">
        <authorList>
            <person name="Wang G."/>
        </authorList>
    </citation>
    <scope>NUCLEOTIDE SEQUENCE</scope>
    <source>
        <strain evidence="9">KCTC 12899</strain>
    </source>
</reference>
<dbReference type="EMBL" id="JAFREP010000016">
    <property type="protein sequence ID" value="MBO1320338.1"/>
    <property type="molecule type" value="Genomic_DNA"/>
</dbReference>
<dbReference type="GO" id="GO:0004521">
    <property type="term" value="F:RNA endonuclease activity"/>
    <property type="evidence" value="ECO:0007669"/>
    <property type="project" value="InterPro"/>
</dbReference>
<dbReference type="AlphaFoldDB" id="A0A8J7U5D8"/>
<sequence>MVSYDISEPKTLRKTAAYLERWGVRLQKSVFLLQLPQHLIKKVKVDLAGIIGDHHHPMLIPLCTRCFEQSVVLGKQPEPCVVI</sequence>
<dbReference type="Pfam" id="PF09827">
    <property type="entry name" value="CRISPR_Cas2"/>
    <property type="match status" value="1"/>
</dbReference>
<evidence type="ECO:0000256" key="3">
    <source>
        <dbReference type="ARBA" id="ARBA00022722"/>
    </source>
</evidence>
<keyword evidence="6" id="KW-0378">Hydrolase</keyword>
<dbReference type="GO" id="GO:0016787">
    <property type="term" value="F:hydrolase activity"/>
    <property type="evidence" value="ECO:0007669"/>
    <property type="project" value="UniProtKB-KW"/>
</dbReference>
<evidence type="ECO:0000256" key="8">
    <source>
        <dbReference type="ARBA" id="ARBA00023118"/>
    </source>
</evidence>
<dbReference type="GO" id="GO:0043571">
    <property type="term" value="P:maintenance of CRISPR repeat elements"/>
    <property type="evidence" value="ECO:0007669"/>
    <property type="project" value="InterPro"/>
</dbReference>
<dbReference type="RefSeq" id="WP_207860292.1">
    <property type="nucleotide sequence ID" value="NZ_JAFREP010000016.1"/>
</dbReference>
<dbReference type="PANTHER" id="PTHR34405">
    <property type="entry name" value="CRISPR-ASSOCIATED ENDORIBONUCLEASE CAS2"/>
    <property type="match status" value="1"/>
</dbReference>
<evidence type="ECO:0000256" key="2">
    <source>
        <dbReference type="ARBA" id="ARBA00009959"/>
    </source>
</evidence>
<dbReference type="InterPro" id="IPR019199">
    <property type="entry name" value="Virulence_VapD/CRISPR_Cas2"/>
</dbReference>
<evidence type="ECO:0000256" key="4">
    <source>
        <dbReference type="ARBA" id="ARBA00022723"/>
    </source>
</evidence>
<evidence type="ECO:0000313" key="10">
    <source>
        <dbReference type="Proteomes" id="UP000664417"/>
    </source>
</evidence>
<keyword evidence="10" id="KW-1185">Reference proteome</keyword>
<keyword evidence="4" id="KW-0479">Metal-binding</keyword>
<evidence type="ECO:0000256" key="6">
    <source>
        <dbReference type="ARBA" id="ARBA00022801"/>
    </source>
</evidence>
<evidence type="ECO:0000313" key="9">
    <source>
        <dbReference type="EMBL" id="MBO1320338.1"/>
    </source>
</evidence>
<dbReference type="CDD" id="cd09725">
    <property type="entry name" value="Cas2_I_II_III"/>
    <property type="match status" value="1"/>
</dbReference>
<dbReference type="GO" id="GO:0046872">
    <property type="term" value="F:metal ion binding"/>
    <property type="evidence" value="ECO:0007669"/>
    <property type="project" value="UniProtKB-KW"/>
</dbReference>
<keyword evidence="3" id="KW-0540">Nuclease</keyword>
<dbReference type="InterPro" id="IPR021127">
    <property type="entry name" value="CRISPR_associated_Cas2"/>
</dbReference>
<evidence type="ECO:0000256" key="5">
    <source>
        <dbReference type="ARBA" id="ARBA00022759"/>
    </source>
</evidence>
<name>A0A8J7U5D8_9BACT</name>
<dbReference type="GO" id="GO:0051607">
    <property type="term" value="P:defense response to virus"/>
    <property type="evidence" value="ECO:0007669"/>
    <property type="project" value="UniProtKB-KW"/>
</dbReference>
<keyword evidence="5 9" id="KW-0255">Endonuclease</keyword>
<keyword evidence="8" id="KW-0051">Antiviral defense</keyword>
<organism evidence="9 10">
    <name type="scientific">Acanthopleuribacter pedis</name>
    <dbReference type="NCBI Taxonomy" id="442870"/>
    <lineage>
        <taxon>Bacteria</taxon>
        <taxon>Pseudomonadati</taxon>
        <taxon>Acidobacteriota</taxon>
        <taxon>Holophagae</taxon>
        <taxon>Acanthopleuribacterales</taxon>
        <taxon>Acanthopleuribacteraceae</taxon>
        <taxon>Acanthopleuribacter</taxon>
    </lineage>
</organism>
<dbReference type="PANTHER" id="PTHR34405:SF3">
    <property type="entry name" value="CRISPR-ASSOCIATED ENDORIBONUCLEASE CAS2 3"/>
    <property type="match status" value="1"/>
</dbReference>
<dbReference type="NCBIfam" id="TIGR01573">
    <property type="entry name" value="cas2"/>
    <property type="match status" value="1"/>
</dbReference>
<comment type="cofactor">
    <cofactor evidence="1">
        <name>Mg(2+)</name>
        <dbReference type="ChEBI" id="CHEBI:18420"/>
    </cofactor>
</comment>
<accession>A0A8J7U5D8</accession>
<protein>
    <submittedName>
        <fullName evidence="9">CRISPR-associated endonuclease Cas2</fullName>
    </submittedName>
</protein>
<dbReference type="Gene3D" id="3.30.70.240">
    <property type="match status" value="1"/>
</dbReference>
<comment type="similarity">
    <text evidence="2">Belongs to the CRISPR-associated endoribonuclease Cas2 protein family.</text>
</comment>